<feature type="signal peptide" evidence="1">
    <location>
        <begin position="1"/>
        <end position="21"/>
    </location>
</feature>
<dbReference type="AlphaFoldDB" id="A0A3D9YWG3"/>
<accession>A0A3D9YWG3</accession>
<feature type="chain" id="PRO_5017612939" description="Ig-like domain-containing protein" evidence="1">
    <location>
        <begin position="22"/>
        <end position="504"/>
    </location>
</feature>
<organism evidence="2 3">
    <name type="scientific">Methylovirgula ligni</name>
    <dbReference type="NCBI Taxonomy" id="569860"/>
    <lineage>
        <taxon>Bacteria</taxon>
        <taxon>Pseudomonadati</taxon>
        <taxon>Pseudomonadota</taxon>
        <taxon>Alphaproteobacteria</taxon>
        <taxon>Hyphomicrobiales</taxon>
        <taxon>Beijerinckiaceae</taxon>
        <taxon>Methylovirgula</taxon>
    </lineage>
</organism>
<dbReference type="PROSITE" id="PS51257">
    <property type="entry name" value="PROKAR_LIPOPROTEIN"/>
    <property type="match status" value="1"/>
</dbReference>
<proteinExistence type="predicted"/>
<gene>
    <name evidence="2" type="ORF">DES32_3155</name>
</gene>
<comment type="caution">
    <text evidence="2">The sequence shown here is derived from an EMBL/GenBank/DDBJ whole genome shotgun (WGS) entry which is preliminary data.</text>
</comment>
<protein>
    <recommendedName>
        <fullName evidence="4">Ig-like domain-containing protein</fullName>
    </recommendedName>
</protein>
<evidence type="ECO:0000313" key="2">
    <source>
        <dbReference type="EMBL" id="REF83239.1"/>
    </source>
</evidence>
<sequence length="504" mass="50110">MIKRLFIASALLFALALPAAAASVGCLPTTSTFGGLTEQLNINAALADRINNSRGATPPNVDCSGAPVEGEFWENTGTSIPLLQIFDATNFLSIGGLDKTNHLWLPIEGGGLGSLTAGATTDLCSIPQDTISITGTTTITSFGSSCQTGQWKRLIFGSATPITYNASAIVTPTGKSITADNGTTAWAEYTGSAWRLMDITNAAVPRVYYGGIGGGTANAITLSATVPSGFALSPGVRITFLSSAANTGAVTLTPPGGSAIAIKKASSSGLVALAANDIPAGGVPVDVWYDGTQFDLLGIGGTSLSLGTGVSSALAQPLNGNGGMIGVSPSSNGDLGACWNGTAWIKIGSNTTGNVASLQEGSSGGCPFWGTSSGAGAFVQVTKSSANPSNTGNRAAGTLGAITPLRTGNVQITFAFSVGFSSGGLTSVAIYTGTGGAPSAGTAISSTNGTICGLAVAGPSYNGSMSLVCDINMTVGTAYWFDIAYNGSGTGFSLSGITGVANEY</sequence>
<dbReference type="EMBL" id="QUMO01000006">
    <property type="protein sequence ID" value="REF83239.1"/>
    <property type="molecule type" value="Genomic_DNA"/>
</dbReference>
<evidence type="ECO:0000256" key="1">
    <source>
        <dbReference type="SAM" id="SignalP"/>
    </source>
</evidence>
<dbReference type="RefSeq" id="WP_115837755.1">
    <property type="nucleotide sequence ID" value="NZ_CP025086.1"/>
</dbReference>
<dbReference type="Proteomes" id="UP000256900">
    <property type="component" value="Unassembled WGS sequence"/>
</dbReference>
<evidence type="ECO:0000313" key="3">
    <source>
        <dbReference type="Proteomes" id="UP000256900"/>
    </source>
</evidence>
<name>A0A3D9YWG3_9HYPH</name>
<keyword evidence="3" id="KW-1185">Reference proteome</keyword>
<reference evidence="2 3" key="1">
    <citation type="submission" date="2018-08" db="EMBL/GenBank/DDBJ databases">
        <title>Genomic Encyclopedia of Type Strains, Phase IV (KMG-IV): sequencing the most valuable type-strain genomes for metagenomic binning, comparative biology and taxonomic classification.</title>
        <authorList>
            <person name="Goeker M."/>
        </authorList>
    </citation>
    <scope>NUCLEOTIDE SEQUENCE [LARGE SCALE GENOMIC DNA]</scope>
    <source>
        <strain evidence="2 3">BW863</strain>
    </source>
</reference>
<keyword evidence="1" id="KW-0732">Signal</keyword>
<evidence type="ECO:0008006" key="4">
    <source>
        <dbReference type="Google" id="ProtNLM"/>
    </source>
</evidence>